<evidence type="ECO:0000313" key="1">
    <source>
        <dbReference type="Proteomes" id="UP000095286"/>
    </source>
</evidence>
<dbReference type="WBParaSite" id="RSKR_0001023850.1">
    <property type="protein sequence ID" value="RSKR_0001023850.1"/>
    <property type="gene ID" value="RSKR_0001023850"/>
</dbReference>
<proteinExistence type="predicted"/>
<accession>A0AC35UD26</accession>
<organism evidence="1 2">
    <name type="scientific">Rhabditophanes sp. KR3021</name>
    <dbReference type="NCBI Taxonomy" id="114890"/>
    <lineage>
        <taxon>Eukaryota</taxon>
        <taxon>Metazoa</taxon>
        <taxon>Ecdysozoa</taxon>
        <taxon>Nematoda</taxon>
        <taxon>Chromadorea</taxon>
        <taxon>Rhabditida</taxon>
        <taxon>Tylenchina</taxon>
        <taxon>Panagrolaimomorpha</taxon>
        <taxon>Strongyloidoidea</taxon>
        <taxon>Alloionematidae</taxon>
        <taxon>Rhabditophanes</taxon>
    </lineage>
</organism>
<sequence length="457" mass="52869">MNVALITRGITSSAIAILFLWKIAREKENGCGYMVEWYECVFTDKANYGTFYTIAACFLFICFERILASVKYRTYESIKYNKLIIGVTCIIWAICIMIFGMGIPDGFQAVQINSPRIFCYYPYKTGPPKQSFVLIISIPTLILLFTVVVVLTYYNKKIQKELRTSDTFQITKRYQARRASATLTRAAYFLNKYSNPQEQPCFYMINSTTCYQIASFTSTSAQTEMTLVSFLIIERFFATWRYKKYEKMKNLGVSCLLLVIPFIISGAVFLYLFTYTKPQTTQLSFCSSVVLSKSGDFNYSSNIAFIVFIALMVLTFLARFYCYKLLKKDFTELTVSAKYQLRENIQTTSGLLLLVGIFNLVWLINFIWIYLFNLIRGTNYSADEMAFHKELTALMTASIFFIISGYMVTMYKPFRIQLSKNKIAKIIKVDSFFKDKSNVVVPLANTEDYFKSYKNAW</sequence>
<protein>
    <submittedName>
        <fullName evidence="2">G_PROTEIN_RECEP_F1_2 domain-containing protein</fullName>
    </submittedName>
</protein>
<dbReference type="Proteomes" id="UP000095286">
    <property type="component" value="Unplaced"/>
</dbReference>
<reference evidence="2" key="1">
    <citation type="submission" date="2016-11" db="UniProtKB">
        <authorList>
            <consortium name="WormBaseParasite"/>
        </authorList>
    </citation>
    <scope>IDENTIFICATION</scope>
    <source>
        <strain evidence="2">KR3021</strain>
    </source>
</reference>
<name>A0AC35UD26_9BILA</name>
<evidence type="ECO:0000313" key="2">
    <source>
        <dbReference type="WBParaSite" id="RSKR_0001023850.1"/>
    </source>
</evidence>